<reference evidence="2 3" key="1">
    <citation type="submission" date="2020-04" db="EMBL/GenBank/DDBJ databases">
        <authorList>
            <person name="Laetsch R D."/>
            <person name="Stevens L."/>
            <person name="Kumar S."/>
            <person name="Blaxter L. M."/>
        </authorList>
    </citation>
    <scope>NUCLEOTIDE SEQUENCE [LARGE SCALE GENOMIC DNA]</scope>
</reference>
<feature type="chain" id="PRO_5035780428" evidence="1">
    <location>
        <begin position="19"/>
        <end position="219"/>
    </location>
</feature>
<organism evidence="2 3">
    <name type="scientific">Caenorhabditis bovis</name>
    <dbReference type="NCBI Taxonomy" id="2654633"/>
    <lineage>
        <taxon>Eukaryota</taxon>
        <taxon>Metazoa</taxon>
        <taxon>Ecdysozoa</taxon>
        <taxon>Nematoda</taxon>
        <taxon>Chromadorea</taxon>
        <taxon>Rhabditida</taxon>
        <taxon>Rhabditina</taxon>
        <taxon>Rhabditomorpha</taxon>
        <taxon>Rhabditoidea</taxon>
        <taxon>Rhabditidae</taxon>
        <taxon>Peloderinae</taxon>
        <taxon>Caenorhabditis</taxon>
    </lineage>
</organism>
<keyword evidence="1" id="KW-0732">Signal</keyword>
<keyword evidence="3" id="KW-1185">Reference proteome</keyword>
<accession>A0A8S1E9K3</accession>
<dbReference type="EMBL" id="CADEPM010000001">
    <property type="protein sequence ID" value="CAB3397287.1"/>
    <property type="molecule type" value="Genomic_DNA"/>
</dbReference>
<proteinExistence type="predicted"/>
<dbReference type="Proteomes" id="UP000494206">
    <property type="component" value="Unassembled WGS sequence"/>
</dbReference>
<evidence type="ECO:0000256" key="1">
    <source>
        <dbReference type="SAM" id="SignalP"/>
    </source>
</evidence>
<dbReference type="AlphaFoldDB" id="A0A8S1E9K3"/>
<comment type="caution">
    <text evidence="2">The sequence shown here is derived from an EMBL/GenBank/DDBJ whole genome shotgun (WGS) entry which is preliminary data.</text>
</comment>
<name>A0A8S1E9K3_9PELO</name>
<evidence type="ECO:0000313" key="3">
    <source>
        <dbReference type="Proteomes" id="UP000494206"/>
    </source>
</evidence>
<evidence type="ECO:0000313" key="2">
    <source>
        <dbReference type="EMBL" id="CAB3397287.1"/>
    </source>
</evidence>
<protein>
    <submittedName>
        <fullName evidence="2">Uncharacterized protein</fullName>
    </submittedName>
</protein>
<feature type="signal peptide" evidence="1">
    <location>
        <begin position="1"/>
        <end position="18"/>
    </location>
</feature>
<sequence>MSRFIQLLFLFLLPTIGAVSYKADKYSLRFIANNTDYFAKIKIDLKVNEEVKSINLKASRLITVLKARVYTSAKLSHGEPDWNTHLSDVSYDQKSGSIKIAVDAVSPKTTTEGAFIEIDYRGVVMNEKIPPAYYDGKNVNIDFSDGAEKIVPLVSEDPVNFELTVVTVKNGTVKVNNLEEGKKGETGKLGFDNNYVSKKPIDLKTLSFSISPPFSAVLV</sequence>
<gene>
    <name evidence="2" type="ORF">CBOVIS_LOCUS719</name>
</gene>